<evidence type="ECO:0000256" key="1">
    <source>
        <dbReference type="ARBA" id="ARBA00006270"/>
    </source>
</evidence>
<dbReference type="SMART" id="SM00177">
    <property type="entry name" value="ARF"/>
    <property type="match status" value="1"/>
</dbReference>
<evidence type="ECO:0000256" key="3">
    <source>
        <dbReference type="ARBA" id="ARBA00023134"/>
    </source>
</evidence>
<proteinExistence type="inferred from homology"/>
<feature type="compositionally biased region" description="Basic and acidic residues" evidence="5">
    <location>
        <begin position="186"/>
        <end position="196"/>
    </location>
</feature>
<dbReference type="InterPro" id="IPR027417">
    <property type="entry name" value="P-loop_NTPase"/>
</dbReference>
<dbReference type="Pfam" id="PF00071">
    <property type="entry name" value="Ras"/>
    <property type="match status" value="1"/>
</dbReference>
<dbReference type="PRINTS" id="PR00449">
    <property type="entry name" value="RASTRNSFRMNG"/>
</dbReference>
<sequence>MSSKERLPTEQPQKIQLMTIGESTVGKTSLILRYTENKFITDHTVTIGVDFKIKNITIDKKPVKVQIWDTAGQEKFYAITKAYFAKAQGILVVFDVSKEDSFTKTQHWFDSIHKSANENIAIILVGNKCDMERAISKERAEAFANENSVKYFETSCLDGQGVNEAFDYLATTTFHQNPVSEPEEPVPVKRDGNCSC</sequence>
<keyword evidence="3" id="KW-0342">GTP-binding</keyword>
<dbReference type="Gene3D" id="3.40.50.300">
    <property type="entry name" value="P-loop containing nucleotide triphosphate hydrolases"/>
    <property type="match status" value="1"/>
</dbReference>
<comment type="caution">
    <text evidence="6">The sequence shown here is derived from an EMBL/GenBank/DDBJ whole genome shotgun (WGS) entry which is preliminary data.</text>
</comment>
<accession>A0ABR2L725</accession>
<protein>
    <recommendedName>
        <fullName evidence="8">Small GTP-binding protein</fullName>
    </recommendedName>
</protein>
<organism evidence="6 7">
    <name type="scientific">Tritrichomonas musculus</name>
    <dbReference type="NCBI Taxonomy" id="1915356"/>
    <lineage>
        <taxon>Eukaryota</taxon>
        <taxon>Metamonada</taxon>
        <taxon>Parabasalia</taxon>
        <taxon>Tritrichomonadida</taxon>
        <taxon>Tritrichomonadidae</taxon>
        <taxon>Tritrichomonas</taxon>
    </lineage>
</organism>
<dbReference type="PROSITE" id="PS51421">
    <property type="entry name" value="RAS"/>
    <property type="match status" value="1"/>
</dbReference>
<evidence type="ECO:0000256" key="5">
    <source>
        <dbReference type="SAM" id="MobiDB-lite"/>
    </source>
</evidence>
<evidence type="ECO:0000256" key="2">
    <source>
        <dbReference type="ARBA" id="ARBA00022741"/>
    </source>
</evidence>
<dbReference type="PANTHER" id="PTHR47980">
    <property type="entry name" value="LD44762P"/>
    <property type="match status" value="1"/>
</dbReference>
<gene>
    <name evidence="6" type="ORF">M9Y10_001461</name>
</gene>
<dbReference type="SMART" id="SM00174">
    <property type="entry name" value="RHO"/>
    <property type="match status" value="1"/>
</dbReference>
<dbReference type="PROSITE" id="PS51419">
    <property type="entry name" value="RAB"/>
    <property type="match status" value="1"/>
</dbReference>
<dbReference type="EMBL" id="JAPFFF010000001">
    <property type="protein sequence ID" value="KAK8899159.1"/>
    <property type="molecule type" value="Genomic_DNA"/>
</dbReference>
<name>A0ABR2L725_9EUKA</name>
<dbReference type="NCBIfam" id="TIGR00231">
    <property type="entry name" value="small_GTP"/>
    <property type="match status" value="1"/>
</dbReference>
<reference evidence="6 7" key="1">
    <citation type="submission" date="2024-04" db="EMBL/GenBank/DDBJ databases">
        <title>Tritrichomonas musculus Genome.</title>
        <authorList>
            <person name="Alves-Ferreira E."/>
            <person name="Grigg M."/>
            <person name="Lorenzi H."/>
            <person name="Galac M."/>
        </authorList>
    </citation>
    <scope>NUCLEOTIDE SEQUENCE [LARGE SCALE GENOMIC DNA]</scope>
    <source>
        <strain evidence="6 7">EAF2021</strain>
    </source>
</reference>
<evidence type="ECO:0000256" key="4">
    <source>
        <dbReference type="ARBA" id="ARBA00023288"/>
    </source>
</evidence>
<keyword evidence="2" id="KW-0547">Nucleotide-binding</keyword>
<dbReference type="InterPro" id="IPR050305">
    <property type="entry name" value="Small_GTPase_Rab"/>
</dbReference>
<evidence type="ECO:0000313" key="6">
    <source>
        <dbReference type="EMBL" id="KAK8899159.1"/>
    </source>
</evidence>
<dbReference type="SMART" id="SM00175">
    <property type="entry name" value="RAB"/>
    <property type="match status" value="1"/>
</dbReference>
<dbReference type="CDD" id="cd00154">
    <property type="entry name" value="Rab"/>
    <property type="match status" value="1"/>
</dbReference>
<dbReference type="Proteomes" id="UP001470230">
    <property type="component" value="Unassembled WGS sequence"/>
</dbReference>
<keyword evidence="4" id="KW-0449">Lipoprotein</keyword>
<dbReference type="SUPFAM" id="SSF52540">
    <property type="entry name" value="P-loop containing nucleoside triphosphate hydrolases"/>
    <property type="match status" value="1"/>
</dbReference>
<dbReference type="PROSITE" id="PS51420">
    <property type="entry name" value="RHO"/>
    <property type="match status" value="1"/>
</dbReference>
<dbReference type="SMART" id="SM00173">
    <property type="entry name" value="RAS"/>
    <property type="match status" value="1"/>
</dbReference>
<dbReference type="InterPro" id="IPR001806">
    <property type="entry name" value="Small_GTPase"/>
</dbReference>
<dbReference type="SMART" id="SM00176">
    <property type="entry name" value="RAN"/>
    <property type="match status" value="1"/>
</dbReference>
<dbReference type="InterPro" id="IPR005225">
    <property type="entry name" value="Small_GTP-bd"/>
</dbReference>
<comment type="similarity">
    <text evidence="1">Belongs to the small GTPase superfamily. Rab family.</text>
</comment>
<evidence type="ECO:0000313" key="7">
    <source>
        <dbReference type="Proteomes" id="UP001470230"/>
    </source>
</evidence>
<evidence type="ECO:0008006" key="8">
    <source>
        <dbReference type="Google" id="ProtNLM"/>
    </source>
</evidence>
<keyword evidence="7" id="KW-1185">Reference proteome</keyword>
<feature type="region of interest" description="Disordered" evidence="5">
    <location>
        <begin position="177"/>
        <end position="196"/>
    </location>
</feature>